<keyword evidence="2" id="KW-0813">Transport</keyword>
<dbReference type="GO" id="GO:0022857">
    <property type="term" value="F:transmembrane transporter activity"/>
    <property type="evidence" value="ECO:0007669"/>
    <property type="project" value="InterPro"/>
</dbReference>
<feature type="transmembrane region" description="Helical" evidence="7">
    <location>
        <begin position="16"/>
        <end position="42"/>
    </location>
</feature>
<dbReference type="PATRIC" id="fig|2162.10.peg.1114"/>
<evidence type="ECO:0000259" key="8">
    <source>
        <dbReference type="PROSITE" id="PS50850"/>
    </source>
</evidence>
<keyword evidence="3" id="KW-1003">Cell membrane</keyword>
<feature type="transmembrane region" description="Helical" evidence="7">
    <location>
        <begin position="439"/>
        <end position="459"/>
    </location>
</feature>
<dbReference type="Proteomes" id="UP000029661">
    <property type="component" value="Chromosome"/>
</dbReference>
<dbReference type="Proteomes" id="UP000062768">
    <property type="component" value="Chromosome I"/>
</dbReference>
<dbReference type="PROSITE" id="PS50850">
    <property type="entry name" value="MFS"/>
    <property type="match status" value="1"/>
</dbReference>
<feature type="transmembrane region" description="Helical" evidence="7">
    <location>
        <begin position="83"/>
        <end position="100"/>
    </location>
</feature>
<feature type="domain" description="Major facilitator superfamily (MFS) profile" evidence="8">
    <location>
        <begin position="17"/>
        <end position="463"/>
    </location>
</feature>
<dbReference type="SUPFAM" id="SSF103473">
    <property type="entry name" value="MFS general substrate transporter"/>
    <property type="match status" value="1"/>
</dbReference>
<dbReference type="EMBL" id="CP006933">
    <property type="protein sequence ID" value="AIS32062.1"/>
    <property type="molecule type" value="Genomic_DNA"/>
</dbReference>
<keyword evidence="5 7" id="KW-1133">Transmembrane helix</keyword>
<dbReference type="InterPro" id="IPR020846">
    <property type="entry name" value="MFS_dom"/>
</dbReference>
<feature type="transmembrane region" description="Helical" evidence="7">
    <location>
        <begin position="203"/>
        <end position="222"/>
    </location>
</feature>
<dbReference type="PRINTS" id="PR00173">
    <property type="entry name" value="EDTRNSPORT"/>
</dbReference>
<evidence type="ECO:0000313" key="9">
    <source>
        <dbReference type="EMBL" id="AIS32062.1"/>
    </source>
</evidence>
<sequence length="468" mass="49798">MDSTPKNTAEVSVERCALVLVIIGSVLIPFMGSSLSLILPLIQNELAVNILLLGWIPTAFTLANAALVLPFGRMADIHGRKKIFTAGFVVYTLASLLASVSTSGLALIIFSFLQGAGCALIFATGVALLISIFPPEKRGRVLGIEISAVYIGLFLGPLLGGFLAQSLGWRSIFLINVPIGLFALVLLLTRFKGEWKGSEGEKFDLVGSLIYALSLSSLMYGFSALNEVSGKVFLLSGLVGMALFFRVIKDSPNPIISLKIFKNKLTRFSGSALLLVTIGTSAMWTLLSLYLQNLRGLDTISTALILAVQPLAVALLSPVVGRWIDKRDNKRIILLGAVVCTIGLLILAFSGLETPLLQVVVGLLLVGVGLGLFSAPTNQNFLGSLTSKFYGVGSATLSTMIFIGQTLSLGILLLILTGFLGNVEIAPSNYPLFLEGLNVSFYIFAAISALGAVLTYIGVYRSDVRVNN</sequence>
<organism evidence="9 11">
    <name type="scientific">Methanobacterium formicicum</name>
    <dbReference type="NCBI Taxonomy" id="2162"/>
    <lineage>
        <taxon>Archaea</taxon>
        <taxon>Methanobacteriati</taxon>
        <taxon>Methanobacteriota</taxon>
        <taxon>Methanomada group</taxon>
        <taxon>Methanobacteria</taxon>
        <taxon>Methanobacteriales</taxon>
        <taxon>Methanobacteriaceae</taxon>
        <taxon>Methanobacterium</taxon>
    </lineage>
</organism>
<feature type="transmembrane region" description="Helical" evidence="7">
    <location>
        <begin position="106"/>
        <end position="130"/>
    </location>
</feature>
<feature type="transmembrane region" description="Helical" evidence="7">
    <location>
        <begin position="356"/>
        <end position="377"/>
    </location>
</feature>
<keyword evidence="6 7" id="KW-0472">Membrane</keyword>
<evidence type="ECO:0000256" key="5">
    <source>
        <dbReference type="ARBA" id="ARBA00022989"/>
    </source>
</evidence>
<keyword evidence="4 7" id="KW-0812">Transmembrane</keyword>
<dbReference type="CDD" id="cd17321">
    <property type="entry name" value="MFS_MMR_MDR_like"/>
    <property type="match status" value="1"/>
</dbReference>
<evidence type="ECO:0000256" key="7">
    <source>
        <dbReference type="SAM" id="Phobius"/>
    </source>
</evidence>
<accession>A0A089ZDF9</accession>
<evidence type="ECO:0000256" key="1">
    <source>
        <dbReference type="ARBA" id="ARBA00004651"/>
    </source>
</evidence>
<dbReference type="GO" id="GO:0005886">
    <property type="term" value="C:plasma membrane"/>
    <property type="evidence" value="ECO:0007669"/>
    <property type="project" value="UniProtKB-SubCell"/>
</dbReference>
<dbReference type="Pfam" id="PF07690">
    <property type="entry name" value="MFS_1"/>
    <property type="match status" value="1"/>
</dbReference>
<feature type="transmembrane region" description="Helical" evidence="7">
    <location>
        <begin position="169"/>
        <end position="191"/>
    </location>
</feature>
<dbReference type="GeneID" id="26739316"/>
<dbReference type="RefSeq" id="WP_048085172.1">
    <property type="nucleotide sequence ID" value="NZ_CP006933.1"/>
</dbReference>
<protein>
    <submittedName>
        <fullName evidence="9">MFS transporter</fullName>
    </submittedName>
    <submittedName>
        <fullName evidence="10">Major facilitator superfamily protein</fullName>
    </submittedName>
</protein>
<feature type="transmembrane region" description="Helical" evidence="7">
    <location>
        <begin position="299"/>
        <end position="320"/>
    </location>
</feature>
<dbReference type="Gene3D" id="1.20.1720.10">
    <property type="entry name" value="Multidrug resistance protein D"/>
    <property type="match status" value="1"/>
</dbReference>
<dbReference type="PANTHER" id="PTHR42718">
    <property type="entry name" value="MAJOR FACILITATOR SUPERFAMILY MULTIDRUG TRANSPORTER MFSC"/>
    <property type="match status" value="1"/>
</dbReference>
<dbReference type="InterPro" id="IPR036259">
    <property type="entry name" value="MFS_trans_sf"/>
</dbReference>
<gene>
    <name evidence="9" type="ORF">BRM9_1247</name>
    <name evidence="10" type="ORF">MB9_1067</name>
</gene>
<dbReference type="STRING" id="2162.BRM9_1247"/>
<evidence type="ECO:0000313" key="12">
    <source>
        <dbReference type="Proteomes" id="UP000062768"/>
    </source>
</evidence>
<dbReference type="OrthoDB" id="117970at2157"/>
<dbReference type="InterPro" id="IPR011701">
    <property type="entry name" value="MFS"/>
</dbReference>
<feature type="transmembrane region" description="Helical" evidence="7">
    <location>
        <begin position="48"/>
        <end position="71"/>
    </location>
</feature>
<reference evidence="10" key="2">
    <citation type="submission" date="2014-09" db="EMBL/GenBank/DDBJ databases">
        <authorList>
            <person name="Bishop-Lilly K.A."/>
            <person name="Broomall S.M."/>
            <person name="Chain P.S."/>
            <person name="Chertkov O."/>
            <person name="Coyne S.R."/>
            <person name="Daligault H.E."/>
            <person name="Davenport K.W."/>
            <person name="Erkkila T."/>
            <person name="Frey K.G."/>
            <person name="Gibbons H.S."/>
            <person name="Gu W."/>
            <person name="Jaissle J."/>
            <person name="Johnson S.L."/>
            <person name="Koroleva G.I."/>
            <person name="Ladner J.T."/>
            <person name="Lo C.-C."/>
            <person name="Minogue T.D."/>
            <person name="Munk C."/>
            <person name="Palacios G.F."/>
            <person name="Redden C.L."/>
            <person name="Rosenzweig C.N."/>
            <person name="Scholz M.B."/>
            <person name="Teshima H."/>
            <person name="Xu Y."/>
        </authorList>
    </citation>
    <scope>NUCLEOTIDE SEQUENCE</scope>
    <source>
        <strain evidence="10">Mb9</strain>
    </source>
</reference>
<evidence type="ECO:0000256" key="4">
    <source>
        <dbReference type="ARBA" id="ARBA00022692"/>
    </source>
</evidence>
<feature type="transmembrane region" description="Helical" evidence="7">
    <location>
        <begin position="268"/>
        <end position="287"/>
    </location>
</feature>
<feature type="transmembrane region" description="Helical" evidence="7">
    <location>
        <begin position="389"/>
        <end position="419"/>
    </location>
</feature>
<evidence type="ECO:0000256" key="6">
    <source>
        <dbReference type="ARBA" id="ARBA00023136"/>
    </source>
</evidence>
<feature type="transmembrane region" description="Helical" evidence="7">
    <location>
        <begin position="142"/>
        <end position="163"/>
    </location>
</feature>
<evidence type="ECO:0000256" key="3">
    <source>
        <dbReference type="ARBA" id="ARBA00022475"/>
    </source>
</evidence>
<feature type="transmembrane region" description="Helical" evidence="7">
    <location>
        <begin position="332"/>
        <end position="350"/>
    </location>
</feature>
<evidence type="ECO:0000313" key="11">
    <source>
        <dbReference type="Proteomes" id="UP000029661"/>
    </source>
</evidence>
<dbReference type="EMBL" id="LN734822">
    <property type="protein sequence ID" value="CEL24706.1"/>
    <property type="molecule type" value="Genomic_DNA"/>
</dbReference>
<reference evidence="9" key="1">
    <citation type="submission" date="2013-12" db="EMBL/GenBank/DDBJ databases">
        <title>The complete genome sequence of Methanobacterium sp. BRM9.</title>
        <authorList>
            <consortium name="Pastoral Greenhouse Gas Research Consortium"/>
            <person name="Kelly W.J."/>
            <person name="Leahy S.C."/>
            <person name="Perry R."/>
            <person name="Li D."/>
            <person name="Altermann E."/>
            <person name="Lambie S.C."/>
            <person name="Attwood G.T."/>
        </authorList>
    </citation>
    <scope>NUCLEOTIDE SEQUENCE [LARGE SCALE GENOMIC DNA]</scope>
    <source>
        <strain evidence="9">BRM9</strain>
    </source>
</reference>
<dbReference type="AlphaFoldDB" id="A0A089ZDF9"/>
<dbReference type="Gene3D" id="1.20.1250.20">
    <property type="entry name" value="MFS general substrate transporter like domains"/>
    <property type="match status" value="1"/>
</dbReference>
<evidence type="ECO:0000256" key="2">
    <source>
        <dbReference type="ARBA" id="ARBA00022448"/>
    </source>
</evidence>
<comment type="subcellular location">
    <subcellularLocation>
        <location evidence="1">Cell membrane</location>
        <topology evidence="1">Multi-pass membrane protein</topology>
    </subcellularLocation>
</comment>
<dbReference type="PANTHER" id="PTHR42718:SF46">
    <property type="entry name" value="BLR6921 PROTEIN"/>
    <property type="match status" value="1"/>
</dbReference>
<feature type="transmembrane region" description="Helical" evidence="7">
    <location>
        <begin position="228"/>
        <end position="248"/>
    </location>
</feature>
<name>A0A089ZDF9_METFO</name>
<keyword evidence="12" id="KW-1185">Reference proteome</keyword>
<dbReference type="KEGG" id="mfc:BRM9_1247"/>
<evidence type="ECO:0000313" key="10">
    <source>
        <dbReference type="EMBL" id="CEL24706.1"/>
    </source>
</evidence>
<proteinExistence type="predicted"/>